<accession>A0A9X1PRB8</accession>
<reference evidence="1" key="1">
    <citation type="submission" date="2021-12" db="EMBL/GenBank/DDBJ databases">
        <title>Novel species in genus Dyadobacter.</title>
        <authorList>
            <person name="Ma C."/>
        </authorList>
    </citation>
    <scope>NUCLEOTIDE SEQUENCE</scope>
    <source>
        <strain evidence="1">LJ419</strain>
    </source>
</reference>
<gene>
    <name evidence="1" type="ORF">LXM26_28995</name>
</gene>
<dbReference type="EMBL" id="JAJTTC010000012">
    <property type="protein sequence ID" value="MCF0065588.1"/>
    <property type="molecule type" value="Genomic_DNA"/>
</dbReference>
<dbReference type="RefSeq" id="WP_234658590.1">
    <property type="nucleotide sequence ID" value="NZ_CP094997.1"/>
</dbReference>
<sequence>MTDAILKLLRLYIDLPEDEKLGFLKELRKLEAMDIEVKKDYERILKSL</sequence>
<dbReference type="AlphaFoldDB" id="A0A9X1PRB8"/>
<proteinExistence type="predicted"/>
<dbReference type="Proteomes" id="UP001139000">
    <property type="component" value="Unassembled WGS sequence"/>
</dbReference>
<keyword evidence="2" id="KW-1185">Reference proteome</keyword>
<evidence type="ECO:0000313" key="2">
    <source>
        <dbReference type="Proteomes" id="UP001139000"/>
    </source>
</evidence>
<comment type="caution">
    <text evidence="1">The sequence shown here is derived from an EMBL/GenBank/DDBJ whole genome shotgun (WGS) entry which is preliminary data.</text>
</comment>
<evidence type="ECO:0000313" key="1">
    <source>
        <dbReference type="EMBL" id="MCF0065588.1"/>
    </source>
</evidence>
<organism evidence="1 2">
    <name type="scientific">Dyadobacter chenwenxiniae</name>
    <dbReference type="NCBI Taxonomy" id="2906456"/>
    <lineage>
        <taxon>Bacteria</taxon>
        <taxon>Pseudomonadati</taxon>
        <taxon>Bacteroidota</taxon>
        <taxon>Cytophagia</taxon>
        <taxon>Cytophagales</taxon>
        <taxon>Spirosomataceae</taxon>
        <taxon>Dyadobacter</taxon>
    </lineage>
</organism>
<protein>
    <submittedName>
        <fullName evidence="1">Uncharacterized protein</fullName>
    </submittedName>
</protein>
<name>A0A9X1PRB8_9BACT</name>